<dbReference type="AlphaFoldDB" id="K6Z0I5"/>
<reference evidence="1 2" key="1">
    <citation type="journal article" date="2017" name="Antonie Van Leeuwenhoek">
        <title>Rhizobium rhizosphaerae sp. nov., a novel species isolated from rice rhizosphere.</title>
        <authorList>
            <person name="Zhao J.J."/>
            <person name="Zhang J."/>
            <person name="Zhang R.J."/>
            <person name="Zhang C.W."/>
            <person name="Yin H.Q."/>
            <person name="Zhang X.X."/>
        </authorList>
    </citation>
    <scope>NUCLEOTIDE SEQUENCE [LARGE SCALE GENOMIC DNA]</scope>
    <source>
        <strain evidence="1 2">KMM 241</strain>
    </source>
</reference>
<evidence type="ECO:0000313" key="2">
    <source>
        <dbReference type="Proteomes" id="UP000006263"/>
    </source>
</evidence>
<organism evidence="1 2">
    <name type="scientific">Paraglaciecola mesophila KMM 241</name>
    <dbReference type="NCBI Taxonomy" id="1128912"/>
    <lineage>
        <taxon>Bacteria</taxon>
        <taxon>Pseudomonadati</taxon>
        <taxon>Pseudomonadota</taxon>
        <taxon>Gammaproteobacteria</taxon>
        <taxon>Alteromonadales</taxon>
        <taxon>Alteromonadaceae</taxon>
        <taxon>Paraglaciecola</taxon>
    </lineage>
</organism>
<accession>K6Z0I5</accession>
<dbReference type="Proteomes" id="UP000006263">
    <property type="component" value="Unassembled WGS sequence"/>
</dbReference>
<protein>
    <submittedName>
        <fullName evidence="1">Uncharacterized protein</fullName>
    </submittedName>
</protein>
<gene>
    <name evidence="1" type="ORF">GMES_0198</name>
</gene>
<dbReference type="EMBL" id="BAEP01000004">
    <property type="protein sequence ID" value="GAC22508.1"/>
    <property type="molecule type" value="Genomic_DNA"/>
</dbReference>
<name>K6Z0I5_9ALTE</name>
<sequence length="40" mass="4665">MARELGFILNSLKIILLFKERKSMISIFGNTVGNIFRFVF</sequence>
<comment type="caution">
    <text evidence="1">The sequence shown here is derived from an EMBL/GenBank/DDBJ whole genome shotgun (WGS) entry which is preliminary data.</text>
</comment>
<evidence type="ECO:0000313" key="1">
    <source>
        <dbReference type="EMBL" id="GAC22508.1"/>
    </source>
</evidence>
<proteinExistence type="predicted"/>